<gene>
    <name evidence="1" type="ORF">EHQ83_07845</name>
</gene>
<name>A0A6N4QS32_9LEPT</name>
<reference evidence="1 2" key="1">
    <citation type="journal article" date="2019" name="PLoS Negl. Trop. Dis.">
        <title>Revisiting the worldwide diversity of Leptospira species in the environment.</title>
        <authorList>
            <person name="Vincent A.T."/>
            <person name="Schiettekatte O."/>
            <person name="Bourhy P."/>
            <person name="Veyrier F.J."/>
            <person name="Picardeau M."/>
        </authorList>
    </citation>
    <scope>NUCLEOTIDE SEQUENCE [LARGE SCALE GENOMIC DNA]</scope>
    <source>
        <strain evidence="1 2">201702445</strain>
    </source>
</reference>
<sequence>MQDTTELDRIFINSYLTYKNTGNAKALIEQAEFWIRRIAVHKYSLDEDGRSEVLLKFIQKIEYFSDLYETRGFKNFPAYAIVFLKHLVLNQWKKEIRFRKREAVTFEAHDLPCRISDEPDYETKTSIHRIFLNETLRGFDPRGVLIFKLKHNLFLERREILLLKSVLLASGNSVRDFLKERTEKRFEARRRELAVLERMEIKQQILFSKGNGATDVLLRSKEKLRKKLLKTETIYTHEEISFWFGWSYSVIKRLYRRTLDFLILSGKDLRFVLVPDEEKDAA</sequence>
<protein>
    <submittedName>
        <fullName evidence="1">Sigma-70 family RNA polymerase sigma factor</fullName>
    </submittedName>
</protein>
<accession>A0A6N4QS32</accession>
<evidence type="ECO:0000313" key="1">
    <source>
        <dbReference type="EMBL" id="TGL85395.1"/>
    </source>
</evidence>
<dbReference type="AlphaFoldDB" id="A0A6N4QS32"/>
<dbReference type="RefSeq" id="WP_135569057.1">
    <property type="nucleotide sequence ID" value="NZ_RQGK01000056.1"/>
</dbReference>
<dbReference type="Proteomes" id="UP000297613">
    <property type="component" value="Unassembled WGS sequence"/>
</dbReference>
<organism evidence="1 2">
    <name type="scientific">Leptospira yasudae</name>
    <dbReference type="NCBI Taxonomy" id="2202201"/>
    <lineage>
        <taxon>Bacteria</taxon>
        <taxon>Pseudomonadati</taxon>
        <taxon>Spirochaetota</taxon>
        <taxon>Spirochaetia</taxon>
        <taxon>Leptospirales</taxon>
        <taxon>Leptospiraceae</taxon>
        <taxon>Leptospira</taxon>
    </lineage>
</organism>
<evidence type="ECO:0000313" key="2">
    <source>
        <dbReference type="Proteomes" id="UP000297613"/>
    </source>
</evidence>
<comment type="caution">
    <text evidence="1">The sequence shown here is derived from an EMBL/GenBank/DDBJ whole genome shotgun (WGS) entry which is preliminary data.</text>
</comment>
<proteinExistence type="predicted"/>
<dbReference type="EMBL" id="RQGM01000029">
    <property type="protein sequence ID" value="TGL85395.1"/>
    <property type="molecule type" value="Genomic_DNA"/>
</dbReference>